<keyword evidence="2" id="KW-0143">Chaperone</keyword>
<evidence type="ECO:0000313" key="5">
    <source>
        <dbReference type="Proteomes" id="UP000238274"/>
    </source>
</evidence>
<dbReference type="VEuPathDB" id="FungiDB:PSHT_09508"/>
<dbReference type="VEuPathDB" id="FungiDB:PSTT_05099"/>
<comment type="similarity">
    <text evidence="1">Belongs to the UreD family.</text>
</comment>
<dbReference type="PANTHER" id="PTHR33643">
    <property type="entry name" value="UREASE ACCESSORY PROTEIN D"/>
    <property type="match status" value="1"/>
</dbReference>
<dbReference type="InterPro" id="IPR002669">
    <property type="entry name" value="UreD"/>
</dbReference>
<gene>
    <name evidence="4" type="ORF">PSHT_09508</name>
</gene>
<dbReference type="OrthoDB" id="5550464at2759"/>
<dbReference type="AlphaFoldDB" id="A0A2S4VGD2"/>
<dbReference type="Proteomes" id="UP000238274">
    <property type="component" value="Unassembled WGS sequence"/>
</dbReference>
<evidence type="ECO:0000256" key="1">
    <source>
        <dbReference type="ARBA" id="ARBA00007177"/>
    </source>
</evidence>
<evidence type="ECO:0000256" key="3">
    <source>
        <dbReference type="SAM" id="MobiDB-lite"/>
    </source>
</evidence>
<dbReference type="GO" id="GO:0016151">
    <property type="term" value="F:nickel cation binding"/>
    <property type="evidence" value="ECO:0007669"/>
    <property type="project" value="InterPro"/>
</dbReference>
<feature type="region of interest" description="Disordered" evidence="3">
    <location>
        <begin position="325"/>
        <end position="352"/>
    </location>
</feature>
<dbReference type="Pfam" id="PF01774">
    <property type="entry name" value="UreD"/>
    <property type="match status" value="1"/>
</dbReference>
<evidence type="ECO:0000313" key="4">
    <source>
        <dbReference type="EMBL" id="POW08616.1"/>
    </source>
</evidence>
<dbReference type="PANTHER" id="PTHR33643:SF1">
    <property type="entry name" value="UREASE ACCESSORY PROTEIN D"/>
    <property type="match status" value="1"/>
</dbReference>
<reference evidence="5" key="3">
    <citation type="journal article" date="2018" name="Mol. Plant Microbe Interact.">
        <title>Genome sequence resources for the wheat stripe rust pathogen (Puccinia striiformis f. sp. tritici) and the barley stripe rust pathogen (Puccinia striiformis f. sp. hordei).</title>
        <authorList>
            <person name="Xia C."/>
            <person name="Wang M."/>
            <person name="Yin C."/>
            <person name="Cornejo O.E."/>
            <person name="Hulbert S.H."/>
            <person name="Chen X."/>
        </authorList>
    </citation>
    <scope>NUCLEOTIDE SEQUENCE [LARGE SCALE GENOMIC DNA]</scope>
    <source>
        <strain evidence="5">93TX-2</strain>
    </source>
</reference>
<name>A0A2S4VGD2_9BASI</name>
<sequence>MLSTGMMMDPSLGSSKLPAGHGILRMTTIEPPTEPEREPVGQQISFPVLAFSYPLKLIVTRPYRNDRLKLQLGLVYLLNYGGGLLSGDEIALDIQLDENCQLLCLSQGSTKGIQNISRFVFAMMIETVFKQKDRPRNQSNRESLYPATGSQAKNTAIETTGVSRQNITAKIGRNALLLMLPSYIYHLEDHSSSLICLDWFTSGRSLSTRLPDQDESKRQESWTFKKFQSFIEVYISSKRIVRENLVLQRDQHHPTMDSFTLYANLYLVCSSDNSKLVKTIDRLKLLDQNWNKTTRRPQSRSSGKIDGDSQLLWCFSELNHQYEPDTSPSTDHCQSVPIPDTPKHNHNTLPPTPKPSIRMVIIRIGSHSSILVRDWLENNLTDLKELIGPEFYKNCF</sequence>
<reference evidence="4 5" key="1">
    <citation type="submission" date="2017-12" db="EMBL/GenBank/DDBJ databases">
        <title>Gene loss provides genomic basis for host adaptation in cereal stripe rust fungi.</title>
        <authorList>
            <person name="Xia C."/>
        </authorList>
    </citation>
    <scope>NUCLEOTIDE SEQUENCE [LARGE SCALE GENOMIC DNA]</scope>
    <source>
        <strain evidence="4 5">93TX-2</strain>
    </source>
</reference>
<dbReference type="EMBL" id="PKSM01000135">
    <property type="protein sequence ID" value="POW08616.1"/>
    <property type="molecule type" value="Genomic_DNA"/>
</dbReference>
<evidence type="ECO:0000256" key="2">
    <source>
        <dbReference type="ARBA" id="ARBA00023186"/>
    </source>
</evidence>
<proteinExistence type="inferred from homology"/>
<comment type="caution">
    <text evidence="4">The sequence shown here is derived from an EMBL/GenBank/DDBJ whole genome shotgun (WGS) entry which is preliminary data.</text>
</comment>
<organism evidence="4 5">
    <name type="scientific">Puccinia striiformis</name>
    <dbReference type="NCBI Taxonomy" id="27350"/>
    <lineage>
        <taxon>Eukaryota</taxon>
        <taxon>Fungi</taxon>
        <taxon>Dikarya</taxon>
        <taxon>Basidiomycota</taxon>
        <taxon>Pucciniomycotina</taxon>
        <taxon>Pucciniomycetes</taxon>
        <taxon>Pucciniales</taxon>
        <taxon>Pucciniaceae</taxon>
        <taxon>Puccinia</taxon>
    </lineage>
</organism>
<keyword evidence="5" id="KW-1185">Reference proteome</keyword>
<protein>
    <submittedName>
        <fullName evidence="4">Uncharacterized protein</fullName>
    </submittedName>
</protein>
<reference evidence="5" key="2">
    <citation type="journal article" date="2018" name="BMC Genomics">
        <title>Genomic insights into host adaptation between the wheat stripe rust pathogen (Puccinia striiformis f. sp. tritici) and the barley stripe rust pathogen (Puccinia striiformis f. sp. hordei).</title>
        <authorList>
            <person name="Xia C."/>
            <person name="Wang M."/>
            <person name="Yin C."/>
            <person name="Cornejo O.E."/>
            <person name="Hulbert S.H."/>
            <person name="Chen X."/>
        </authorList>
    </citation>
    <scope>NUCLEOTIDE SEQUENCE [LARGE SCALE GENOMIC DNA]</scope>
    <source>
        <strain evidence="5">93TX-2</strain>
    </source>
</reference>
<accession>A0A2S4VGD2</accession>